<dbReference type="FunFam" id="2.20.100.10:FF:000004">
    <property type="entry name" value="Adhesion G protein-coupled receptor B2"/>
    <property type="match status" value="1"/>
</dbReference>
<evidence type="ECO:0000256" key="6">
    <source>
        <dbReference type="ARBA" id="ARBA00022889"/>
    </source>
</evidence>
<dbReference type="GO" id="GO:0005509">
    <property type="term" value="F:calcium ion binding"/>
    <property type="evidence" value="ECO:0007669"/>
    <property type="project" value="UniProtKB-UniRule"/>
</dbReference>
<dbReference type="GO" id="GO:0005576">
    <property type="term" value="C:extracellular region"/>
    <property type="evidence" value="ECO:0007669"/>
    <property type="project" value="InterPro"/>
</dbReference>
<dbReference type="InterPro" id="IPR036383">
    <property type="entry name" value="TSP1_rpt_sf"/>
</dbReference>
<feature type="region of interest" description="Disordered" evidence="10">
    <location>
        <begin position="668"/>
        <end position="688"/>
    </location>
</feature>
<dbReference type="SMART" id="SM00179">
    <property type="entry name" value="EGF_CA"/>
    <property type="match status" value="2"/>
</dbReference>
<dbReference type="InterPro" id="IPR001881">
    <property type="entry name" value="EGF-like_Ca-bd_dom"/>
</dbReference>
<keyword evidence="6" id="KW-0130">Cell adhesion</keyword>
<accession>A0A671YSB6</accession>
<dbReference type="PROSITE" id="PS50092">
    <property type="entry name" value="TSP1"/>
    <property type="match status" value="3"/>
</dbReference>
<feature type="region of interest" description="Disordered" evidence="10">
    <location>
        <begin position="73"/>
        <end position="165"/>
    </location>
</feature>
<dbReference type="InterPro" id="IPR000884">
    <property type="entry name" value="TSP1_rpt"/>
</dbReference>
<dbReference type="Pfam" id="PF02412">
    <property type="entry name" value="TSP_3"/>
    <property type="match status" value="7"/>
</dbReference>
<reference evidence="12" key="1">
    <citation type="submission" date="2021-04" db="EMBL/GenBank/DDBJ databases">
        <authorList>
            <consortium name="Wellcome Sanger Institute Data Sharing"/>
        </authorList>
    </citation>
    <scope>NUCLEOTIDE SEQUENCE [LARGE SCALE GENOMIC DNA]</scope>
</reference>
<evidence type="ECO:0000259" key="11">
    <source>
        <dbReference type="PROSITE" id="PS51236"/>
    </source>
</evidence>
<dbReference type="Pfam" id="PF12947">
    <property type="entry name" value="EGF_3"/>
    <property type="match status" value="1"/>
</dbReference>
<reference evidence="12" key="2">
    <citation type="submission" date="2025-08" db="UniProtKB">
        <authorList>
            <consortium name="Ensembl"/>
        </authorList>
    </citation>
    <scope>IDENTIFICATION</scope>
</reference>
<evidence type="ECO:0000256" key="4">
    <source>
        <dbReference type="ARBA" id="ARBA00022737"/>
    </source>
</evidence>
<gene>
    <name evidence="12" type="primary">LOC115570735</name>
</gene>
<feature type="compositionally biased region" description="Basic and acidic residues" evidence="10">
    <location>
        <begin position="107"/>
        <end position="165"/>
    </location>
</feature>
<evidence type="ECO:0000313" key="12">
    <source>
        <dbReference type="Ensembl" id="ENSSAUP00010066437.1"/>
    </source>
</evidence>
<keyword evidence="8" id="KW-0325">Glycoprotein</keyword>
<dbReference type="InterPro" id="IPR024731">
    <property type="entry name" value="NELL2-like_EGF"/>
</dbReference>
<feature type="compositionally biased region" description="Acidic residues" evidence="10">
    <location>
        <begin position="864"/>
        <end position="875"/>
    </location>
</feature>
<dbReference type="FunFam" id="4.10.1080.10:FF:000001">
    <property type="entry name" value="Thrombospondin 3"/>
    <property type="match status" value="1"/>
</dbReference>
<dbReference type="FunFam" id="2.60.120.200:FF:000009">
    <property type="entry name" value="Thrombospondin 1"/>
    <property type="match status" value="1"/>
</dbReference>
<dbReference type="InterPro" id="IPR017897">
    <property type="entry name" value="Thrombospondin_3_rpt"/>
</dbReference>
<feature type="compositionally biased region" description="Basic and acidic residues" evidence="10">
    <location>
        <begin position="827"/>
        <end position="838"/>
    </location>
</feature>
<dbReference type="SMART" id="SM00209">
    <property type="entry name" value="TSP1"/>
    <property type="match status" value="3"/>
</dbReference>
<dbReference type="FunFam" id="2.10.25.10:FF:000027">
    <property type="entry name" value="Thrombospondin 3"/>
    <property type="match status" value="1"/>
</dbReference>
<evidence type="ECO:0000256" key="2">
    <source>
        <dbReference type="ARBA" id="ARBA00022536"/>
    </source>
</evidence>
<reference evidence="12" key="3">
    <citation type="submission" date="2025-09" db="UniProtKB">
        <authorList>
            <consortium name="Ensembl"/>
        </authorList>
    </citation>
    <scope>IDENTIFICATION</scope>
</reference>
<feature type="compositionally biased region" description="Acidic residues" evidence="10">
    <location>
        <begin position="799"/>
        <end position="808"/>
    </location>
</feature>
<dbReference type="InterPro" id="IPR008859">
    <property type="entry name" value="Thrombospondin_C"/>
</dbReference>
<evidence type="ECO:0000256" key="9">
    <source>
        <dbReference type="PROSITE-ProRule" id="PRU00634"/>
    </source>
</evidence>
<proteinExistence type="inferred from homology"/>
<evidence type="ECO:0000313" key="13">
    <source>
        <dbReference type="Proteomes" id="UP000472265"/>
    </source>
</evidence>
<feature type="repeat" description="TSP type-3" evidence="9">
    <location>
        <begin position="863"/>
        <end position="898"/>
    </location>
</feature>
<dbReference type="PRINTS" id="PR01705">
    <property type="entry name" value="TSP1REPEAT"/>
</dbReference>
<dbReference type="PANTHER" id="PTHR10199:SF10">
    <property type="entry name" value="THROMBOSPONDIN-2"/>
    <property type="match status" value="1"/>
</dbReference>
<keyword evidence="3" id="KW-0732">Signal</keyword>
<dbReference type="SUPFAM" id="SSF103647">
    <property type="entry name" value="TSP type-3 repeat"/>
    <property type="match status" value="3"/>
</dbReference>
<dbReference type="AlphaFoldDB" id="A0A671YSB6"/>
<keyword evidence="7" id="KW-1015">Disulfide bond</keyword>
<dbReference type="Pfam" id="PF00090">
    <property type="entry name" value="TSP_1"/>
    <property type="match status" value="3"/>
</dbReference>
<dbReference type="FunFam" id="2.20.100.10:FF:000001">
    <property type="entry name" value="semaphorin-5A isoform X1"/>
    <property type="match status" value="1"/>
</dbReference>
<evidence type="ECO:0000256" key="8">
    <source>
        <dbReference type="ARBA" id="ARBA00023180"/>
    </source>
</evidence>
<keyword evidence="2" id="KW-0245">EGF-like domain</keyword>
<dbReference type="Pfam" id="PF05735">
    <property type="entry name" value="TSP_C"/>
    <property type="match status" value="1"/>
</dbReference>
<dbReference type="Ensembl" id="ENSSAUT00010069571.1">
    <property type="protein sequence ID" value="ENSSAUP00010066437.1"/>
    <property type="gene ID" value="ENSSAUG00010026490.1"/>
</dbReference>
<evidence type="ECO:0000256" key="3">
    <source>
        <dbReference type="ARBA" id="ARBA00022729"/>
    </source>
</evidence>
<dbReference type="GO" id="GO:0007155">
    <property type="term" value="P:cell adhesion"/>
    <property type="evidence" value="ECO:0007669"/>
    <property type="project" value="UniProtKB-KW"/>
</dbReference>
<dbReference type="GeneTree" id="ENSGT00940000157846"/>
<evidence type="ECO:0000256" key="1">
    <source>
        <dbReference type="ARBA" id="ARBA00009456"/>
    </source>
</evidence>
<feature type="domain" description="TSP C-terminal" evidence="11">
    <location>
        <begin position="902"/>
        <end position="1116"/>
    </location>
</feature>
<dbReference type="PROSITE" id="PS51236">
    <property type="entry name" value="TSP_CTER"/>
    <property type="match status" value="1"/>
</dbReference>
<dbReference type="Gene3D" id="2.60.120.200">
    <property type="match status" value="1"/>
</dbReference>
<dbReference type="InterPro" id="IPR000742">
    <property type="entry name" value="EGF"/>
</dbReference>
<dbReference type="Gene3D" id="4.10.1080.10">
    <property type="entry name" value="TSP type-3 repeat"/>
    <property type="match status" value="2"/>
</dbReference>
<dbReference type="SUPFAM" id="SSF49899">
    <property type="entry name" value="Concanavalin A-like lectins/glucanases"/>
    <property type="match status" value="1"/>
</dbReference>
<comment type="similarity">
    <text evidence="1">Belongs to the thrombospondin family.</text>
</comment>
<feature type="repeat" description="TSP type-3" evidence="9">
    <location>
        <begin position="827"/>
        <end position="862"/>
    </location>
</feature>
<feature type="compositionally biased region" description="Gly residues" evidence="10">
    <location>
        <begin position="74"/>
        <end position="85"/>
    </location>
</feature>
<dbReference type="InterPro" id="IPR013320">
    <property type="entry name" value="ConA-like_dom_sf"/>
</dbReference>
<protein>
    <submittedName>
        <fullName evidence="12">Thrombospondin-2-like</fullName>
    </submittedName>
</protein>
<keyword evidence="13" id="KW-1185">Reference proteome</keyword>
<dbReference type="PANTHER" id="PTHR10199">
    <property type="entry name" value="THROMBOSPONDIN"/>
    <property type="match status" value="1"/>
</dbReference>
<feature type="compositionally biased region" description="Basic and acidic residues" evidence="10">
    <location>
        <begin position="184"/>
        <end position="215"/>
    </location>
</feature>
<organism evidence="12 13">
    <name type="scientific">Sparus aurata</name>
    <name type="common">Gilthead sea bream</name>
    <dbReference type="NCBI Taxonomy" id="8175"/>
    <lineage>
        <taxon>Eukaryota</taxon>
        <taxon>Metazoa</taxon>
        <taxon>Chordata</taxon>
        <taxon>Craniata</taxon>
        <taxon>Vertebrata</taxon>
        <taxon>Euteleostomi</taxon>
        <taxon>Actinopterygii</taxon>
        <taxon>Neopterygii</taxon>
        <taxon>Teleostei</taxon>
        <taxon>Neoteleostei</taxon>
        <taxon>Acanthomorphata</taxon>
        <taxon>Eupercaria</taxon>
        <taxon>Spariformes</taxon>
        <taxon>Sparidae</taxon>
        <taxon>Sparus</taxon>
    </lineage>
</organism>
<feature type="compositionally biased region" description="Gly residues" evidence="10">
    <location>
        <begin position="93"/>
        <end position="106"/>
    </location>
</feature>
<evidence type="ECO:0000256" key="5">
    <source>
        <dbReference type="ARBA" id="ARBA00022837"/>
    </source>
</evidence>
<feature type="repeat" description="TSP type-3" evidence="9">
    <location>
        <begin position="730"/>
        <end position="765"/>
    </location>
</feature>
<dbReference type="GO" id="GO:0016525">
    <property type="term" value="P:negative regulation of angiogenesis"/>
    <property type="evidence" value="ECO:0007669"/>
    <property type="project" value="TreeGrafter"/>
</dbReference>
<keyword evidence="4" id="KW-0677">Repeat</keyword>
<evidence type="ECO:0000256" key="10">
    <source>
        <dbReference type="SAM" id="MobiDB-lite"/>
    </source>
</evidence>
<dbReference type="Gene3D" id="2.10.25.10">
    <property type="entry name" value="Laminin"/>
    <property type="match status" value="2"/>
</dbReference>
<sequence>IRTRFVREAQLYIHASSTYRVPDKAQNHFCTPNGSTTVLALLWTELDHSSLIQQVSVYEYRVIHINKEKIYGSSGVGGRGNGRGNGRGRSHGRGGVGGGGGGGGRDGNVDGRGYGDGDGHGYSDGDGRGYSDGDGHDGDGRGYGDGDGRGYGDGDVRGYGDGDGHGYGDGDGRGYGDGNGRGYVDGDGHGYSDGDRHGYGDGDGHGYSDGDDHGYGDGNGRGYGDGDGHGYGDGDRHGYGDGDGHGYRDGDGRGYGDRDGYGDGYSYGDGDGFGDGYGYGDHDELDRDRDGEVWCMQDGRIYEQGEDWDVDSCTSCTCQVSVTEHNGDGWSPWSEWTACSVTCGRGGHQRGRSCNGITPKDCAGPSVQTRSCMETKCDRKARPNGNWGLWSPWSACTTTCGEGNITRVRLCNNPPPPKGGRVCAGSDRETQPCNNTLCPIAGGWTSWSEWSLCSETCGGGLTSRERECLNPAPQHGGKPCAGVAVDYEACNKQPCPLDVCVLSRPCFPGVECTSHSDGSWECGRCPLGLSGNGTHCEDENECEVEDVCVTECVNTDPGYYCMPCPPRYKGTQPYGLGLQAAHENKQVCEPYNPCKDNTHTCHKYADCVYLGLASEVLFKCVCAVGFAGDGFLCGEDSDLDGWPNKRLPCKQNATYHCQKDNCPMLPNSGQEDLDKDGQGDACDPDDDNDEIMDERDNCPLVYNPRQFDSDRDGVGDRCDNCPFDSNPLQTDTDDNGEGDACSIDIDGDEILNERDNCPLIYNTDQRDTDLDGVGDQCDNCPLLHNPRQLDSDSDLVGDMCDNNEDIDEDGHQNSLDNCPYIANSNQADHDKDGKGDACDHDDDNDGIPDDRDNCRLVPNRDQLDSDGDGSGDACFDDFDNDSIPDALDPCPMNQDIGSTDFRKFQVVLLDPKGTTQSDPLWVIRSQGTELLQTANSDPGIALGYDKFSSVDFSVTFYVNTNRDDDFAGIVFAYQSSRRFYVVMWKQVSQAYWEKKPSKAFGTAGVSIKLVNSSTGPGEYLRNALWHTGNTRHQVRTLWHDPNKIGWKDFTAYRMHLIHRPKTGFIRVVVYEGRDILSDSGAVYDHTLAGGRLGLFVFSQEHVIFSDLSYECRGKKSCPKNICPDC</sequence>
<dbReference type="Proteomes" id="UP000472265">
    <property type="component" value="Chromosome 20"/>
</dbReference>
<name>A0A671YSB6_SPAAU</name>
<evidence type="ECO:0000256" key="7">
    <source>
        <dbReference type="ARBA" id="ARBA00023157"/>
    </source>
</evidence>
<dbReference type="InterPro" id="IPR003367">
    <property type="entry name" value="Thrombospondin_3-like_rpt"/>
</dbReference>
<dbReference type="InterPro" id="IPR028974">
    <property type="entry name" value="TSP_type-3_rpt"/>
</dbReference>
<feature type="compositionally biased region" description="Polar residues" evidence="10">
    <location>
        <begin position="812"/>
        <end position="826"/>
    </location>
</feature>
<dbReference type="InterPro" id="IPR018097">
    <property type="entry name" value="EGF_Ca-bd_CS"/>
</dbReference>
<feature type="repeat" description="TSP type-3" evidence="9">
    <location>
        <begin position="671"/>
        <end position="706"/>
    </location>
</feature>
<dbReference type="FunFam" id="2.10.25.10:FF:000025">
    <property type="entry name" value="Thrombospondin 3"/>
    <property type="match status" value="1"/>
</dbReference>
<dbReference type="Gene3D" id="2.20.100.10">
    <property type="entry name" value="Thrombospondin type-1 (TSP1) repeat"/>
    <property type="match status" value="3"/>
</dbReference>
<feature type="region of interest" description="Disordered" evidence="10">
    <location>
        <begin position="178"/>
        <end position="221"/>
    </location>
</feature>
<dbReference type="PROSITE" id="PS01187">
    <property type="entry name" value="EGF_CA"/>
    <property type="match status" value="1"/>
</dbReference>
<dbReference type="FunFam" id="4.10.1080.10:FF:000004">
    <property type="entry name" value="Cartilage oligomeric matrix protein"/>
    <property type="match status" value="1"/>
</dbReference>
<dbReference type="FunFam" id="2.20.100.10:FF:000007">
    <property type="entry name" value="Thrombospondin 1"/>
    <property type="match status" value="1"/>
</dbReference>
<dbReference type="SMART" id="SM00181">
    <property type="entry name" value="EGF"/>
    <property type="match status" value="3"/>
</dbReference>
<keyword evidence="5 9" id="KW-0106">Calcium</keyword>
<feature type="region of interest" description="Disordered" evidence="10">
    <location>
        <begin position="799"/>
        <end position="875"/>
    </location>
</feature>
<dbReference type="SUPFAM" id="SSF82895">
    <property type="entry name" value="TSP-1 type 1 repeat"/>
    <property type="match status" value="3"/>
</dbReference>
<dbReference type="PROSITE" id="PS51234">
    <property type="entry name" value="TSP3"/>
    <property type="match status" value="4"/>
</dbReference>